<comment type="caution">
    <text evidence="2">The sequence shown here is derived from an EMBL/GenBank/DDBJ whole genome shotgun (WGS) entry which is preliminary data.</text>
</comment>
<evidence type="ECO:0000313" key="2">
    <source>
        <dbReference type="EMBL" id="HCW93239.1"/>
    </source>
</evidence>
<organism evidence="2 3">
    <name type="scientific">Flexistipes sinusarabici</name>
    <dbReference type="NCBI Taxonomy" id="2352"/>
    <lineage>
        <taxon>Bacteria</taxon>
        <taxon>Pseudomonadati</taxon>
        <taxon>Deferribacterota</taxon>
        <taxon>Deferribacteres</taxon>
        <taxon>Deferribacterales</taxon>
        <taxon>Flexistipitaceae</taxon>
        <taxon>Flexistipes</taxon>
    </lineage>
</organism>
<dbReference type="EMBL" id="DPPF01000119">
    <property type="protein sequence ID" value="HCW93239.1"/>
    <property type="molecule type" value="Genomic_DNA"/>
</dbReference>
<keyword evidence="1" id="KW-0732">Signal</keyword>
<accession>A0A3D5QD79</accession>
<evidence type="ECO:0000313" key="3">
    <source>
        <dbReference type="Proteomes" id="UP000262325"/>
    </source>
</evidence>
<protein>
    <submittedName>
        <fullName evidence="2">Uncharacterized protein</fullName>
    </submittedName>
</protein>
<dbReference type="SUPFAM" id="SSF56935">
    <property type="entry name" value="Porins"/>
    <property type="match status" value="2"/>
</dbReference>
<proteinExistence type="predicted"/>
<sequence>MKKVLIALVVLLFAVSVYAESRLDLSGQMRVRGKTFENFSDFSDSSDADKESYFDQRLRISGKFNVAEGVSVNFRLDFDEETWGTQGSHGTSVIQTDRAYLELDKDMYRLRAGRQLISLGNYIALDHNGVGFLATLKTPLEITAAYAKVSEGGAKSDESDLNTEDATVYALNLGYNADMANFNVFYGYQDNGKGAGFDELNKSVIGLQADGNFGVVGFNAEYNYYTGENDTTNMDYVGSQFYADLFGNLGIAKVGTELFYAAGTDADDEVQITNLGGGYGLWDDFVPVGTFADSDILDMAVSDYSFHGSFMLGQNAGSMGIAPYVSVSPMDKLNLMANVGYFEPEEDSVTDLDSLVVAVLTADYKLYDSTGLKLQYGYAAPDVSNGGDDDPAQGFYGKLYVNF</sequence>
<reference evidence="2 3" key="1">
    <citation type="journal article" date="2018" name="Nat. Biotechnol.">
        <title>A standardized bacterial taxonomy based on genome phylogeny substantially revises the tree of life.</title>
        <authorList>
            <person name="Parks D.H."/>
            <person name="Chuvochina M."/>
            <person name="Waite D.W."/>
            <person name="Rinke C."/>
            <person name="Skarshewski A."/>
            <person name="Chaumeil P.A."/>
            <person name="Hugenholtz P."/>
        </authorList>
    </citation>
    <scope>NUCLEOTIDE SEQUENCE [LARGE SCALE GENOMIC DNA]</scope>
    <source>
        <strain evidence="2">UBA8672</strain>
    </source>
</reference>
<dbReference type="Proteomes" id="UP000262325">
    <property type="component" value="Unassembled WGS sequence"/>
</dbReference>
<gene>
    <name evidence="2" type="ORF">DHM44_06130</name>
</gene>
<feature type="signal peptide" evidence="1">
    <location>
        <begin position="1"/>
        <end position="19"/>
    </location>
</feature>
<name>A0A3D5QD79_FLESI</name>
<dbReference type="AlphaFoldDB" id="A0A3D5QD79"/>
<evidence type="ECO:0000256" key="1">
    <source>
        <dbReference type="SAM" id="SignalP"/>
    </source>
</evidence>
<feature type="chain" id="PRO_5017688844" evidence="1">
    <location>
        <begin position="20"/>
        <end position="403"/>
    </location>
</feature>